<accession>A0ABM9I1R3</accession>
<keyword evidence="2" id="KW-1185">Reference proteome</keyword>
<organism evidence="1 2">
    <name type="scientific">Methylocaldum szegediense</name>
    <dbReference type="NCBI Taxonomy" id="73780"/>
    <lineage>
        <taxon>Bacteria</taxon>
        <taxon>Pseudomonadati</taxon>
        <taxon>Pseudomonadota</taxon>
        <taxon>Gammaproteobacteria</taxon>
        <taxon>Methylococcales</taxon>
        <taxon>Methylococcaceae</taxon>
        <taxon>Methylocaldum</taxon>
    </lineage>
</organism>
<name>A0ABM9I1R3_9GAMM</name>
<proteinExistence type="predicted"/>
<reference evidence="1 2" key="1">
    <citation type="submission" date="2023-03" db="EMBL/GenBank/DDBJ databases">
        <authorList>
            <person name="Pearce D."/>
        </authorList>
    </citation>
    <scope>NUCLEOTIDE SEQUENCE [LARGE SCALE GENOMIC DNA]</scope>
    <source>
        <strain evidence="1">Msz</strain>
    </source>
</reference>
<evidence type="ECO:0008006" key="3">
    <source>
        <dbReference type="Google" id="ProtNLM"/>
    </source>
</evidence>
<evidence type="ECO:0000313" key="2">
    <source>
        <dbReference type="Proteomes" id="UP001162030"/>
    </source>
</evidence>
<evidence type="ECO:0000313" key="1">
    <source>
        <dbReference type="EMBL" id="CAI8832011.1"/>
    </source>
</evidence>
<dbReference type="Proteomes" id="UP001162030">
    <property type="component" value="Chromosome"/>
</dbReference>
<protein>
    <recommendedName>
        <fullName evidence="3">Transposase</fullName>
    </recommendedName>
</protein>
<sequence length="60" mass="7066">MACDLPERIGERADLVRRVAAWAQRRNQTQVKANWQFTTADARIKLRKLYSIRHSSEHES</sequence>
<gene>
    <name evidence="1" type="ORF">MSZNOR_2162</name>
</gene>
<dbReference type="EMBL" id="OX458333">
    <property type="protein sequence ID" value="CAI8832011.1"/>
    <property type="molecule type" value="Genomic_DNA"/>
</dbReference>